<evidence type="ECO:0000256" key="1">
    <source>
        <dbReference type="ARBA" id="ARBA00010574"/>
    </source>
</evidence>
<gene>
    <name evidence="2 3" type="primary">rsfS</name>
    <name evidence="3" type="ORF">CVT63_05575</name>
</gene>
<reference evidence="3 4" key="1">
    <citation type="journal article" date="2017" name="ISME J.">
        <title>Potential for microbial H2 and metal transformations associated with novel bacteria and archaea in deep terrestrial subsurface sediments.</title>
        <authorList>
            <person name="Hernsdorf A.W."/>
            <person name="Amano Y."/>
            <person name="Miyakawa K."/>
            <person name="Ise K."/>
            <person name="Suzuki Y."/>
            <person name="Anantharaman K."/>
            <person name="Probst A."/>
            <person name="Burstein D."/>
            <person name="Thomas B.C."/>
            <person name="Banfield J.F."/>
        </authorList>
    </citation>
    <scope>NUCLEOTIDE SEQUENCE [LARGE SCALE GENOMIC DNA]</scope>
    <source>
        <strain evidence="3">HGW-Actinobacteria-3</strain>
    </source>
</reference>
<dbReference type="InterPro" id="IPR043519">
    <property type="entry name" value="NT_sf"/>
</dbReference>
<dbReference type="Gene3D" id="3.30.460.10">
    <property type="entry name" value="Beta Polymerase, domain 2"/>
    <property type="match status" value="1"/>
</dbReference>
<keyword evidence="2" id="KW-0810">Translation regulation</keyword>
<sequence>MTAEELALDAARVADDGMASDVCVMDMRETLGITDYFVIASGRNERQVHRIHDAVEEKLGEHGVKPAHREGLRFRRWILLDYVDVVVHIFLEQDRAFYDLERLWANVPRLDWSNARSDEMPPAGSSSS</sequence>
<dbReference type="PANTHER" id="PTHR21043:SF0">
    <property type="entry name" value="MITOCHONDRIAL ASSEMBLY OF RIBOSOMAL LARGE SUBUNIT PROTEIN 1"/>
    <property type="match status" value="1"/>
</dbReference>
<dbReference type="NCBIfam" id="TIGR00090">
    <property type="entry name" value="rsfS_iojap_ybeB"/>
    <property type="match status" value="1"/>
</dbReference>
<evidence type="ECO:0000256" key="2">
    <source>
        <dbReference type="HAMAP-Rule" id="MF_01477"/>
    </source>
</evidence>
<proteinExistence type="inferred from homology"/>
<evidence type="ECO:0000313" key="3">
    <source>
        <dbReference type="EMBL" id="PKQ27904.1"/>
    </source>
</evidence>
<comment type="subcellular location">
    <subcellularLocation>
        <location evidence="2">Cytoplasm</location>
    </subcellularLocation>
</comment>
<evidence type="ECO:0000313" key="4">
    <source>
        <dbReference type="Proteomes" id="UP000233654"/>
    </source>
</evidence>
<dbReference type="HAMAP" id="MF_01477">
    <property type="entry name" value="Iojap_RsfS"/>
    <property type="match status" value="1"/>
</dbReference>
<dbReference type="EMBL" id="PHEX01000045">
    <property type="protein sequence ID" value="PKQ27904.1"/>
    <property type="molecule type" value="Genomic_DNA"/>
</dbReference>
<keyword evidence="2" id="KW-0678">Repressor</keyword>
<comment type="caution">
    <text evidence="3">The sequence shown here is derived from an EMBL/GenBank/DDBJ whole genome shotgun (WGS) entry which is preliminary data.</text>
</comment>
<keyword evidence="2" id="KW-0963">Cytoplasm</keyword>
<comment type="similarity">
    <text evidence="1 2">Belongs to the Iojap/RsfS family.</text>
</comment>
<dbReference type="GO" id="GO:0042256">
    <property type="term" value="P:cytosolic ribosome assembly"/>
    <property type="evidence" value="ECO:0007669"/>
    <property type="project" value="UniProtKB-UniRule"/>
</dbReference>
<comment type="subunit">
    <text evidence="2">Interacts with ribosomal protein uL14 (rplN).</text>
</comment>
<dbReference type="GO" id="GO:0017148">
    <property type="term" value="P:negative regulation of translation"/>
    <property type="evidence" value="ECO:0007669"/>
    <property type="project" value="UniProtKB-UniRule"/>
</dbReference>
<dbReference type="InterPro" id="IPR004394">
    <property type="entry name" value="Iojap/RsfS/C7orf30"/>
</dbReference>
<protein>
    <recommendedName>
        <fullName evidence="2">Ribosomal silencing factor RsfS</fullName>
    </recommendedName>
</protein>
<name>A0A2N3G5P7_9ACTN</name>
<dbReference type="GO" id="GO:0090071">
    <property type="term" value="P:negative regulation of ribosome biogenesis"/>
    <property type="evidence" value="ECO:0007669"/>
    <property type="project" value="UniProtKB-UniRule"/>
</dbReference>
<accession>A0A2N3G5P7</accession>
<dbReference type="AlphaFoldDB" id="A0A2N3G5P7"/>
<dbReference type="Pfam" id="PF02410">
    <property type="entry name" value="RsfS"/>
    <property type="match status" value="1"/>
</dbReference>
<dbReference type="Proteomes" id="UP000233654">
    <property type="component" value="Unassembled WGS sequence"/>
</dbReference>
<dbReference type="PANTHER" id="PTHR21043">
    <property type="entry name" value="IOJAP SUPERFAMILY ORTHOLOG"/>
    <property type="match status" value="1"/>
</dbReference>
<dbReference type="GO" id="GO:0005737">
    <property type="term" value="C:cytoplasm"/>
    <property type="evidence" value="ECO:0007669"/>
    <property type="project" value="UniProtKB-SubCell"/>
</dbReference>
<dbReference type="SUPFAM" id="SSF81301">
    <property type="entry name" value="Nucleotidyltransferase"/>
    <property type="match status" value="1"/>
</dbReference>
<dbReference type="GO" id="GO:0043023">
    <property type="term" value="F:ribosomal large subunit binding"/>
    <property type="evidence" value="ECO:0007669"/>
    <property type="project" value="TreeGrafter"/>
</dbReference>
<comment type="function">
    <text evidence="2">Functions as a ribosomal silencing factor. Interacts with ribosomal protein uL14 (rplN), blocking formation of intersubunit bridge B8. Prevents association of the 30S and 50S ribosomal subunits and the formation of functional ribosomes, thus repressing translation.</text>
</comment>
<organism evidence="3 4">
    <name type="scientific">Candidatus Anoxymicrobium japonicum</name>
    <dbReference type="NCBI Taxonomy" id="2013648"/>
    <lineage>
        <taxon>Bacteria</taxon>
        <taxon>Bacillati</taxon>
        <taxon>Actinomycetota</taxon>
        <taxon>Candidatus Geothermincolia</taxon>
        <taxon>Candidatus Geothermincolales</taxon>
        <taxon>Candidatus Anoxymicrobiaceae</taxon>
        <taxon>Candidatus Anoxymicrobium</taxon>
    </lineage>
</organism>